<dbReference type="EMBL" id="JAHRHJ020000002">
    <property type="protein sequence ID" value="KAH9325379.1"/>
    <property type="molecule type" value="Genomic_DNA"/>
</dbReference>
<dbReference type="Gene3D" id="3.80.10.10">
    <property type="entry name" value="Ribonuclease Inhibitor"/>
    <property type="match status" value="1"/>
</dbReference>
<sequence length="575" mass="64001">MTKSVQTVAEIVEEIMRMHRSLPPRPSFEEVEAAIALLKDVEKKEQSQIEMIMKQQEPPHVPSELFGVLQEMQRNFIYMQSKEEKREALDLIDIERCHRVFDDLLQRASGAAQFANGNGTSPRSPSVSPALPIGVGVVGNDTDFYLTEFEGKRNQEVGSIPQYAKDDNSIQKPKVLHSEGGIRVSEKSTDSFVKPAAGTGDEGQKFSLIKFASLIEATAKKGTESLDLQGKLIDQLEWLPDSIGKLTSLVQLNLSENRIVTLPTAIVALSRLTKLDLHSNQLYSLPDSIGELSSLMDLNLRGNCLTKLPASIGDISTLVNLDVSANQLSSLPESIGRLTNLKILSIETNEMEELPYTIGQCSALAELRADFNNLKALPEAVGKLVSLEVLTLHYNRVKSLPSTMATLTSLKELDVSFNELESIPESLCFATSLVKLNVGRNFADLRSLPRSIGNLEMLEELDISSNQIKVLPDSFAMLKRLRVLCVDETPLEFPPKYIAEKGAQAVVKYMSEEIVKREEKSHVTKPKRKWARRSAQGRQGCQRFKFCRVPLPDMWEEGEEEGEPKSIMLVMMSTD</sequence>
<comment type="caution">
    <text evidence="5">The sequence shown here is derived from an EMBL/GenBank/DDBJ whole genome shotgun (WGS) entry which is preliminary data.</text>
</comment>
<dbReference type="InterPro" id="IPR001611">
    <property type="entry name" value="Leu-rich_rpt"/>
</dbReference>
<protein>
    <submittedName>
        <fullName evidence="5">Uncharacterized protein</fullName>
    </submittedName>
</protein>
<dbReference type="GO" id="GO:0005737">
    <property type="term" value="C:cytoplasm"/>
    <property type="evidence" value="ECO:0007669"/>
    <property type="project" value="TreeGrafter"/>
</dbReference>
<reference evidence="5 6" key="1">
    <citation type="journal article" date="2021" name="Nat. Plants">
        <title>The Taxus genome provides insights into paclitaxel biosynthesis.</title>
        <authorList>
            <person name="Xiong X."/>
            <person name="Gou J."/>
            <person name="Liao Q."/>
            <person name="Li Y."/>
            <person name="Zhou Q."/>
            <person name="Bi G."/>
            <person name="Li C."/>
            <person name="Du R."/>
            <person name="Wang X."/>
            <person name="Sun T."/>
            <person name="Guo L."/>
            <person name="Liang H."/>
            <person name="Lu P."/>
            <person name="Wu Y."/>
            <person name="Zhang Z."/>
            <person name="Ro D.K."/>
            <person name="Shang Y."/>
            <person name="Huang S."/>
            <person name="Yan J."/>
        </authorList>
    </citation>
    <scope>NUCLEOTIDE SEQUENCE [LARGE SCALE GENOMIC DNA]</scope>
    <source>
        <strain evidence="5">Ta-2019</strain>
    </source>
</reference>
<dbReference type="FunFam" id="3.80.10.10:FF:000405">
    <property type="entry name" value="Plant intracellular Ras-group-related LRR protein 4"/>
    <property type="match status" value="1"/>
</dbReference>
<evidence type="ECO:0000256" key="4">
    <source>
        <dbReference type="ARBA" id="ARBA00037519"/>
    </source>
</evidence>
<evidence type="ECO:0000256" key="1">
    <source>
        <dbReference type="ARBA" id="ARBA00022614"/>
    </source>
</evidence>
<keyword evidence="6" id="KW-1185">Reference proteome</keyword>
<dbReference type="PRINTS" id="PR00019">
    <property type="entry name" value="LEURICHRPT"/>
</dbReference>
<dbReference type="Proteomes" id="UP000824469">
    <property type="component" value="Unassembled WGS sequence"/>
</dbReference>
<evidence type="ECO:0000256" key="2">
    <source>
        <dbReference type="ARBA" id="ARBA00022737"/>
    </source>
</evidence>
<organism evidence="5 6">
    <name type="scientific">Taxus chinensis</name>
    <name type="common">Chinese yew</name>
    <name type="synonym">Taxus wallichiana var. chinensis</name>
    <dbReference type="NCBI Taxonomy" id="29808"/>
    <lineage>
        <taxon>Eukaryota</taxon>
        <taxon>Viridiplantae</taxon>
        <taxon>Streptophyta</taxon>
        <taxon>Embryophyta</taxon>
        <taxon>Tracheophyta</taxon>
        <taxon>Spermatophyta</taxon>
        <taxon>Pinopsida</taxon>
        <taxon>Pinidae</taxon>
        <taxon>Conifers II</taxon>
        <taxon>Cupressales</taxon>
        <taxon>Taxaceae</taxon>
        <taxon>Taxus</taxon>
    </lineage>
</organism>
<dbReference type="InterPro" id="IPR003591">
    <property type="entry name" value="Leu-rich_rpt_typical-subtyp"/>
</dbReference>
<dbReference type="PANTHER" id="PTHR48051">
    <property type="match status" value="1"/>
</dbReference>
<proteinExistence type="inferred from homology"/>
<comment type="function">
    <text evidence="4">Leucine-rich repeat protein that likely mediates protein interactions, possibly in the context of signal transduction.</text>
</comment>
<dbReference type="SMART" id="SM00369">
    <property type="entry name" value="LRR_TYP"/>
    <property type="match status" value="7"/>
</dbReference>
<evidence type="ECO:0000256" key="3">
    <source>
        <dbReference type="ARBA" id="ARBA00023786"/>
    </source>
</evidence>
<keyword evidence="2" id="KW-0677">Repeat</keyword>
<dbReference type="InterPro" id="IPR032675">
    <property type="entry name" value="LRR_dom_sf"/>
</dbReference>
<dbReference type="PANTHER" id="PTHR48051:SF54">
    <property type="entry name" value="LEUCINE-RICH REPEAT-CONTAINING PROTEIN"/>
    <property type="match status" value="1"/>
</dbReference>
<comment type="similarity">
    <text evidence="3">Belongs to the SHOC2 family.</text>
</comment>
<dbReference type="Pfam" id="PF00560">
    <property type="entry name" value="LRR_1"/>
    <property type="match status" value="1"/>
</dbReference>
<evidence type="ECO:0000313" key="5">
    <source>
        <dbReference type="EMBL" id="KAH9325379.1"/>
    </source>
</evidence>
<dbReference type="SMART" id="SM00364">
    <property type="entry name" value="LRR_BAC"/>
    <property type="match status" value="10"/>
</dbReference>
<evidence type="ECO:0000313" key="6">
    <source>
        <dbReference type="Proteomes" id="UP000824469"/>
    </source>
</evidence>
<dbReference type="InterPro" id="IPR050216">
    <property type="entry name" value="LRR_domain-containing"/>
</dbReference>
<dbReference type="OMA" id="YCSDETP"/>
<name>A0AA38GN07_TAXCH</name>
<accession>A0AA38GN07</accession>
<gene>
    <name evidence="5" type="ORF">KI387_005557</name>
</gene>
<dbReference type="SUPFAM" id="SSF52058">
    <property type="entry name" value="L domain-like"/>
    <property type="match status" value="1"/>
</dbReference>
<dbReference type="AlphaFoldDB" id="A0AA38GN07"/>
<dbReference type="PROSITE" id="PS51450">
    <property type="entry name" value="LRR"/>
    <property type="match status" value="3"/>
</dbReference>
<keyword evidence="1" id="KW-0433">Leucine-rich repeat</keyword>
<dbReference type="Pfam" id="PF13855">
    <property type="entry name" value="LRR_8"/>
    <property type="match status" value="2"/>
</dbReference>